<dbReference type="Gene3D" id="3.20.20.70">
    <property type="entry name" value="Aldolase class I"/>
    <property type="match status" value="1"/>
</dbReference>
<sequence length="341" mass="36411">MTVDVIAAAAVGDWQAQLRAAITSPAQLAAALALDPAHFGDSAGAAADFALRVPQPFLARMRRGDPDDPLLRQVMAAGVELQAAPGFNDDPVGEVAEANPRPGIVRKYAGRALLLVAGGCAVNCRYCFRRHFPYGENALSRAECDAALTWLADEDDIEELILSGGDPLLAGDRYLAELVDALHRLPRLKTLRVHTRLPVVIPDRVTAGLLDALDRDGLRTVLVLHANHGNEIDRAVQGACERLRGRGITLLNQAVLLAGVNDSADALAGLSDALWDAGVLPYYLHLLDPVRGAAHFAVPDDRAQRLVGELATRKPGYLVPRLVREVPGAASKRELAPAYPA</sequence>
<evidence type="ECO:0000256" key="11">
    <source>
        <dbReference type="ARBA" id="ARBA00023014"/>
    </source>
</evidence>
<dbReference type="CDD" id="cd01335">
    <property type="entry name" value="Radical_SAM"/>
    <property type="match status" value="1"/>
</dbReference>
<evidence type="ECO:0000259" key="16">
    <source>
        <dbReference type="PROSITE" id="PS51918"/>
    </source>
</evidence>
<keyword evidence="11 14" id="KW-0411">Iron-sulfur</keyword>
<dbReference type="eggNOG" id="COG1509">
    <property type="taxonomic scope" value="Bacteria"/>
</dbReference>
<evidence type="ECO:0000313" key="18">
    <source>
        <dbReference type="Proteomes" id="UP000029640"/>
    </source>
</evidence>
<evidence type="ECO:0000256" key="6">
    <source>
        <dbReference type="ARBA" id="ARBA00022485"/>
    </source>
</evidence>
<evidence type="ECO:0000256" key="13">
    <source>
        <dbReference type="ARBA" id="ARBA00030756"/>
    </source>
</evidence>
<dbReference type="GO" id="GO:0051539">
    <property type="term" value="F:4 iron, 4 sulfur cluster binding"/>
    <property type="evidence" value="ECO:0007669"/>
    <property type="project" value="UniProtKB-KW"/>
</dbReference>
<dbReference type="SFLD" id="SFLDF00314">
    <property type="entry name" value="L-lysine_2_3-aminomutase_(yjeK"/>
    <property type="match status" value="1"/>
</dbReference>
<keyword evidence="12 17" id="KW-0413">Isomerase</keyword>
<dbReference type="OrthoDB" id="9770937at2"/>
<feature type="binding site" evidence="14">
    <location>
        <position position="127"/>
    </location>
    <ligand>
        <name>[4Fe-4S] cluster</name>
        <dbReference type="ChEBI" id="CHEBI:49883"/>
        <note>4Fe-4S-S-AdoMet</note>
    </ligand>
</feature>
<comment type="cofactor">
    <cofactor evidence="3">
        <name>[4Fe-4S] cluster</name>
        <dbReference type="ChEBI" id="CHEBI:49883"/>
    </cofactor>
</comment>
<comment type="catalytic activity">
    <reaction evidence="1">
        <text>L-lysine = D-beta-lysine</text>
        <dbReference type="Rhea" id="RHEA:44148"/>
        <dbReference type="ChEBI" id="CHEBI:32551"/>
        <dbReference type="ChEBI" id="CHEBI:84138"/>
    </reaction>
</comment>
<evidence type="ECO:0000256" key="2">
    <source>
        <dbReference type="ARBA" id="ARBA00001933"/>
    </source>
</evidence>
<keyword evidence="10" id="KW-0408">Iron</keyword>
<dbReference type="GO" id="GO:0016853">
    <property type="term" value="F:isomerase activity"/>
    <property type="evidence" value="ECO:0007669"/>
    <property type="project" value="UniProtKB-KW"/>
</dbReference>
<evidence type="ECO:0000256" key="1">
    <source>
        <dbReference type="ARBA" id="ARBA00001352"/>
    </source>
</evidence>
<gene>
    <name evidence="17" type="ORF">HRUBRA_00540</name>
</gene>
<reference evidence="17 18" key="1">
    <citation type="journal article" date="2014" name="Genome Announc.">
        <title>Genome Sequence of Gammaproteobacterial Pseudohaliea rubra Type Strain DSM 19751, Isolated from Coastal Seawater of the Mediterranean Sea.</title>
        <authorList>
            <person name="Spring S."/>
            <person name="Fiebig A."/>
            <person name="Riedel T."/>
            <person name="Goker M."/>
            <person name="Klenk H.P."/>
        </authorList>
    </citation>
    <scope>NUCLEOTIDE SEQUENCE [LARGE SCALE GENOMIC DNA]</scope>
    <source>
        <strain evidence="17 18">DSM 19751</strain>
    </source>
</reference>
<keyword evidence="18" id="KW-1185">Reference proteome</keyword>
<comment type="similarity">
    <text evidence="4">Belongs to the radical SAM superfamily. KamA family.</text>
</comment>
<proteinExistence type="inferred from homology"/>
<protein>
    <recommendedName>
        <fullName evidence="5">L-lysine 2,3-aminomutase</fullName>
    </recommendedName>
    <alternativeName>
        <fullName evidence="13">EF-P post-translational modification enzyme B</fullName>
    </alternativeName>
</protein>
<dbReference type="InterPro" id="IPR003739">
    <property type="entry name" value="Lys_aminomutase/Glu_NH3_mut"/>
</dbReference>
<feature type="binding site" evidence="14">
    <location>
        <position position="124"/>
    </location>
    <ligand>
        <name>[4Fe-4S] cluster</name>
        <dbReference type="ChEBI" id="CHEBI:49883"/>
        <note>4Fe-4S-S-AdoMet</note>
    </ligand>
</feature>
<dbReference type="Pfam" id="PF04055">
    <property type="entry name" value="Radical_SAM"/>
    <property type="match status" value="1"/>
</dbReference>
<evidence type="ECO:0000256" key="10">
    <source>
        <dbReference type="ARBA" id="ARBA00023004"/>
    </source>
</evidence>
<evidence type="ECO:0000256" key="7">
    <source>
        <dbReference type="ARBA" id="ARBA00022691"/>
    </source>
</evidence>
<dbReference type="SUPFAM" id="SSF102114">
    <property type="entry name" value="Radical SAM enzymes"/>
    <property type="match status" value="1"/>
</dbReference>
<keyword evidence="8 14" id="KW-0479">Metal-binding</keyword>
<evidence type="ECO:0000256" key="14">
    <source>
        <dbReference type="PIRSR" id="PIRSR004911-1"/>
    </source>
</evidence>
<evidence type="ECO:0000256" key="4">
    <source>
        <dbReference type="ARBA" id="ARBA00008703"/>
    </source>
</evidence>
<dbReference type="EMBL" id="AUVB01000015">
    <property type="protein sequence ID" value="KGE04863.1"/>
    <property type="molecule type" value="Genomic_DNA"/>
</dbReference>
<evidence type="ECO:0000256" key="3">
    <source>
        <dbReference type="ARBA" id="ARBA00001966"/>
    </source>
</evidence>
<keyword evidence="9 15" id="KW-0663">Pyridoxal phosphate</keyword>
<dbReference type="NCBIfam" id="TIGR03821">
    <property type="entry name" value="EFP_modif_epmB"/>
    <property type="match status" value="1"/>
</dbReference>
<dbReference type="PANTHER" id="PTHR30538">
    <property type="entry name" value="LYSINE 2,3-AMINOMUTASE-RELATED"/>
    <property type="match status" value="1"/>
</dbReference>
<dbReference type="STRING" id="1265313.HRUBRA_00540"/>
<feature type="binding site" evidence="14">
    <location>
        <position position="120"/>
    </location>
    <ligand>
        <name>[4Fe-4S] cluster</name>
        <dbReference type="ChEBI" id="CHEBI:49883"/>
        <note>4Fe-4S-S-AdoMet</note>
    </ligand>
</feature>
<feature type="modified residue" description="N6-(pyridoxal phosphate)lysine" evidence="15">
    <location>
        <position position="332"/>
    </location>
</feature>
<evidence type="ECO:0000256" key="5">
    <source>
        <dbReference type="ARBA" id="ARBA00022363"/>
    </source>
</evidence>
<dbReference type="PROSITE" id="PS51918">
    <property type="entry name" value="RADICAL_SAM"/>
    <property type="match status" value="1"/>
</dbReference>
<evidence type="ECO:0000256" key="8">
    <source>
        <dbReference type="ARBA" id="ARBA00022723"/>
    </source>
</evidence>
<keyword evidence="6 14" id="KW-0004">4Fe-4S</keyword>
<dbReference type="InterPro" id="IPR007197">
    <property type="entry name" value="rSAM"/>
</dbReference>
<dbReference type="InterPro" id="IPR022462">
    <property type="entry name" value="EpmB"/>
</dbReference>
<dbReference type="PATRIC" id="fig|1265313.6.peg.537"/>
<dbReference type="SFLD" id="SFLDG01070">
    <property type="entry name" value="PLP-dependent"/>
    <property type="match status" value="1"/>
</dbReference>
<dbReference type="NCBIfam" id="TIGR00238">
    <property type="entry name" value="KamA family radical SAM protein"/>
    <property type="match status" value="1"/>
</dbReference>
<organism evidence="17 18">
    <name type="scientific">Pseudohaliea rubra DSM 19751</name>
    <dbReference type="NCBI Taxonomy" id="1265313"/>
    <lineage>
        <taxon>Bacteria</taxon>
        <taxon>Pseudomonadati</taxon>
        <taxon>Pseudomonadota</taxon>
        <taxon>Gammaproteobacteria</taxon>
        <taxon>Cellvibrionales</taxon>
        <taxon>Halieaceae</taxon>
        <taxon>Pseudohaliea</taxon>
    </lineage>
</organism>
<comment type="cofactor">
    <cofactor evidence="2 15">
        <name>pyridoxal 5'-phosphate</name>
        <dbReference type="ChEBI" id="CHEBI:597326"/>
    </cofactor>
</comment>
<dbReference type="RefSeq" id="WP_052094734.1">
    <property type="nucleotide sequence ID" value="NZ_KN234775.1"/>
</dbReference>
<evidence type="ECO:0000256" key="15">
    <source>
        <dbReference type="PIRSR" id="PIRSR603739-50"/>
    </source>
</evidence>
<dbReference type="Proteomes" id="UP000029640">
    <property type="component" value="Unassembled WGS sequence"/>
</dbReference>
<evidence type="ECO:0000313" key="17">
    <source>
        <dbReference type="EMBL" id="KGE04863.1"/>
    </source>
</evidence>
<evidence type="ECO:0000256" key="12">
    <source>
        <dbReference type="ARBA" id="ARBA00023235"/>
    </source>
</evidence>
<name>A0A095VUW3_9GAMM</name>
<keyword evidence="7" id="KW-0949">S-adenosyl-L-methionine</keyword>
<accession>A0A095VUW3</accession>
<dbReference type="InterPro" id="IPR058240">
    <property type="entry name" value="rSAM_sf"/>
</dbReference>
<dbReference type="HOGENOM" id="CLU_032161_2_0_6"/>
<dbReference type="InterPro" id="IPR013785">
    <property type="entry name" value="Aldolase_TIM"/>
</dbReference>
<comment type="caution">
    <text evidence="17">The sequence shown here is derived from an EMBL/GenBank/DDBJ whole genome shotgun (WGS) entry which is preliminary data.</text>
</comment>
<dbReference type="PANTHER" id="PTHR30538:SF1">
    <property type="entry name" value="L-LYSINE 2,3-AMINOMUTASE"/>
    <property type="match status" value="1"/>
</dbReference>
<evidence type="ECO:0000256" key="9">
    <source>
        <dbReference type="ARBA" id="ARBA00022898"/>
    </source>
</evidence>
<dbReference type="AlphaFoldDB" id="A0A095VUW3"/>
<dbReference type="GO" id="GO:0046872">
    <property type="term" value="F:metal ion binding"/>
    <property type="evidence" value="ECO:0007669"/>
    <property type="project" value="UniProtKB-KW"/>
</dbReference>
<dbReference type="SFLD" id="SFLDS00029">
    <property type="entry name" value="Radical_SAM"/>
    <property type="match status" value="1"/>
</dbReference>
<feature type="domain" description="Radical SAM core" evidence="16">
    <location>
        <begin position="106"/>
        <end position="321"/>
    </location>
</feature>
<dbReference type="PIRSF" id="PIRSF004911">
    <property type="entry name" value="DUF160"/>
    <property type="match status" value="1"/>
</dbReference>